<organism evidence="11">
    <name type="scientific">uncultured Thermomicrobiales bacterium</name>
    <dbReference type="NCBI Taxonomy" id="1645740"/>
    <lineage>
        <taxon>Bacteria</taxon>
        <taxon>Pseudomonadati</taxon>
        <taxon>Thermomicrobiota</taxon>
        <taxon>Thermomicrobia</taxon>
        <taxon>Thermomicrobiales</taxon>
        <taxon>environmental samples</taxon>
    </lineage>
</organism>
<evidence type="ECO:0000256" key="3">
    <source>
        <dbReference type="ARBA" id="ARBA00012572"/>
    </source>
</evidence>
<evidence type="ECO:0000256" key="7">
    <source>
        <dbReference type="ARBA" id="ARBA00023141"/>
    </source>
</evidence>
<keyword evidence="8 9" id="KW-0413">Isomerase</keyword>
<dbReference type="PANTHER" id="PTHR42894">
    <property type="entry name" value="N-(5'-PHOSPHORIBOSYL)ANTHRANILATE ISOMERASE"/>
    <property type="match status" value="1"/>
</dbReference>
<dbReference type="GO" id="GO:0004640">
    <property type="term" value="F:phosphoribosylanthranilate isomerase activity"/>
    <property type="evidence" value="ECO:0007669"/>
    <property type="project" value="UniProtKB-UniRule"/>
</dbReference>
<dbReference type="CDD" id="cd00405">
    <property type="entry name" value="PRAI"/>
    <property type="match status" value="1"/>
</dbReference>
<evidence type="ECO:0000259" key="10">
    <source>
        <dbReference type="Pfam" id="PF00697"/>
    </source>
</evidence>
<dbReference type="GO" id="GO:0000162">
    <property type="term" value="P:L-tryptophan biosynthetic process"/>
    <property type="evidence" value="ECO:0007669"/>
    <property type="project" value="UniProtKB-UniRule"/>
</dbReference>
<evidence type="ECO:0000313" key="11">
    <source>
        <dbReference type="EMBL" id="CAA9577233.1"/>
    </source>
</evidence>
<dbReference type="EC" id="5.3.1.24" evidence="3 9"/>
<reference evidence="11" key="1">
    <citation type="submission" date="2020-02" db="EMBL/GenBank/DDBJ databases">
        <authorList>
            <person name="Meier V. D."/>
        </authorList>
    </citation>
    <scope>NUCLEOTIDE SEQUENCE</scope>
    <source>
        <strain evidence="11">AVDCRST_MAG87</strain>
    </source>
</reference>
<comment type="similarity">
    <text evidence="9">Belongs to the TrpF family.</text>
</comment>
<comment type="pathway">
    <text evidence="2 9">Amino-acid biosynthesis; L-tryptophan biosynthesis; L-tryptophan from chorismate: step 3/5.</text>
</comment>
<dbReference type="InterPro" id="IPR011060">
    <property type="entry name" value="RibuloseP-bd_barrel"/>
</dbReference>
<dbReference type="HAMAP" id="MF_00135">
    <property type="entry name" value="PRAI"/>
    <property type="match status" value="1"/>
</dbReference>
<keyword evidence="7 9" id="KW-0057">Aromatic amino acid biosynthesis</keyword>
<dbReference type="Pfam" id="PF00697">
    <property type="entry name" value="PRAI"/>
    <property type="match status" value="1"/>
</dbReference>
<evidence type="ECO:0000256" key="2">
    <source>
        <dbReference type="ARBA" id="ARBA00004664"/>
    </source>
</evidence>
<accession>A0A6J4VFP6</accession>
<dbReference type="PANTHER" id="PTHR42894:SF1">
    <property type="entry name" value="N-(5'-PHOSPHORIBOSYL)ANTHRANILATE ISOMERASE"/>
    <property type="match status" value="1"/>
</dbReference>
<evidence type="ECO:0000256" key="5">
    <source>
        <dbReference type="ARBA" id="ARBA00022605"/>
    </source>
</evidence>
<sequence>MSNAGELIKICGLRDVRHALVAAEAGADALGFVMAPSRRRVEPALVLEVRDHLASMKKRPRLVAVVVNEPERVLREIIEQAQPDVVQLSGDEEAELLGMLSTPVFRTVRVPAGASMDLVRRLIDPWLDHERPAEAVLIEAQSPGHFGGTGKVADWELAAGLAETYPLILAGGLTPENVRAGIAAVRPGGVDVSSGVEQDGLKSPERIRQFIAAARQGYGVALPAIR</sequence>
<dbReference type="InterPro" id="IPR001240">
    <property type="entry name" value="PRAI_dom"/>
</dbReference>
<dbReference type="AlphaFoldDB" id="A0A6J4VFP6"/>
<dbReference type="InterPro" id="IPR013785">
    <property type="entry name" value="Aldolase_TIM"/>
</dbReference>
<dbReference type="SUPFAM" id="SSF51366">
    <property type="entry name" value="Ribulose-phoshate binding barrel"/>
    <property type="match status" value="1"/>
</dbReference>
<dbReference type="UniPathway" id="UPA00035">
    <property type="reaction ID" value="UER00042"/>
</dbReference>
<proteinExistence type="inferred from homology"/>
<evidence type="ECO:0000256" key="9">
    <source>
        <dbReference type="HAMAP-Rule" id="MF_00135"/>
    </source>
</evidence>
<protein>
    <recommendedName>
        <fullName evidence="4 9">N-(5'-phosphoribosyl)anthranilate isomerase</fullName>
        <shortName evidence="9">PRAI</shortName>
        <ecNumber evidence="3 9">5.3.1.24</ecNumber>
    </recommendedName>
</protein>
<evidence type="ECO:0000256" key="8">
    <source>
        <dbReference type="ARBA" id="ARBA00023235"/>
    </source>
</evidence>
<keyword evidence="5 9" id="KW-0028">Amino-acid biosynthesis</keyword>
<evidence type="ECO:0000256" key="4">
    <source>
        <dbReference type="ARBA" id="ARBA00022272"/>
    </source>
</evidence>
<evidence type="ECO:0000256" key="6">
    <source>
        <dbReference type="ARBA" id="ARBA00022822"/>
    </source>
</evidence>
<dbReference type="InterPro" id="IPR044643">
    <property type="entry name" value="TrpF_fam"/>
</dbReference>
<comment type="catalytic activity">
    <reaction evidence="1 9">
        <text>N-(5-phospho-beta-D-ribosyl)anthranilate = 1-(2-carboxyphenylamino)-1-deoxy-D-ribulose 5-phosphate</text>
        <dbReference type="Rhea" id="RHEA:21540"/>
        <dbReference type="ChEBI" id="CHEBI:18277"/>
        <dbReference type="ChEBI" id="CHEBI:58613"/>
        <dbReference type="EC" id="5.3.1.24"/>
    </reaction>
</comment>
<dbReference type="Gene3D" id="3.20.20.70">
    <property type="entry name" value="Aldolase class I"/>
    <property type="match status" value="1"/>
</dbReference>
<dbReference type="EMBL" id="CADCWJ010000659">
    <property type="protein sequence ID" value="CAA9577233.1"/>
    <property type="molecule type" value="Genomic_DNA"/>
</dbReference>
<gene>
    <name evidence="9" type="primary">trpF</name>
    <name evidence="11" type="ORF">AVDCRST_MAG87-2982</name>
</gene>
<evidence type="ECO:0000256" key="1">
    <source>
        <dbReference type="ARBA" id="ARBA00001164"/>
    </source>
</evidence>
<name>A0A6J4VFP6_9BACT</name>
<feature type="domain" description="N-(5'phosphoribosyl) anthranilate isomerase (PRAI)" evidence="10">
    <location>
        <begin position="8"/>
        <end position="212"/>
    </location>
</feature>
<keyword evidence="6 9" id="KW-0822">Tryptophan biosynthesis</keyword>